<dbReference type="RefSeq" id="WP_208253230.1">
    <property type="nucleotide sequence ID" value="NZ_JAGEOJ010000001.1"/>
</dbReference>
<dbReference type="GO" id="GO:0016787">
    <property type="term" value="F:hydrolase activity"/>
    <property type="evidence" value="ECO:0007669"/>
    <property type="project" value="UniProtKB-KW"/>
</dbReference>
<name>A0A939P9U2_9ACTN</name>
<feature type="domain" description="SGNH hydrolase-type esterase" evidence="1">
    <location>
        <begin position="9"/>
        <end position="184"/>
    </location>
</feature>
<protein>
    <submittedName>
        <fullName evidence="2">SGNH/GDSL hydrolase family protein</fullName>
    </submittedName>
</protein>
<dbReference type="Proteomes" id="UP000669179">
    <property type="component" value="Unassembled WGS sequence"/>
</dbReference>
<evidence type="ECO:0000313" key="2">
    <source>
        <dbReference type="EMBL" id="MBO2445619.1"/>
    </source>
</evidence>
<sequence>MNGQRCLVVLGDSVAEGWGDPDPAGGWIGWPVRLADRLRMPRQYIVNVAKPGATTADVTQDQLPAVMDLRPETVVINCGMNDALNGFDRAEVGERLDEIFEWARSIGGVAVAAPVPHPPFLDRSPMSKFRRGRTLQRIHDFNEELSRSSLASGMPDLPQDSVDAVGDPAFWDDDGIHLNSTGHAYVAEVIANILGQPAQ</sequence>
<dbReference type="PANTHER" id="PTHR43784:SF2">
    <property type="entry name" value="GDSL-LIKE LIPASE_ACYLHYDROLASE, PUTATIVE (AFU_ORTHOLOGUE AFUA_2G00820)-RELATED"/>
    <property type="match status" value="1"/>
</dbReference>
<dbReference type="Pfam" id="PF13472">
    <property type="entry name" value="Lipase_GDSL_2"/>
    <property type="match status" value="1"/>
</dbReference>
<evidence type="ECO:0000313" key="3">
    <source>
        <dbReference type="Proteomes" id="UP000669179"/>
    </source>
</evidence>
<dbReference type="InterPro" id="IPR053140">
    <property type="entry name" value="GDSL_Rv0518-like"/>
</dbReference>
<dbReference type="PANTHER" id="PTHR43784">
    <property type="entry name" value="GDSL-LIKE LIPASE/ACYLHYDROLASE, PUTATIVE (AFU_ORTHOLOGUE AFUA_2G00820)-RELATED"/>
    <property type="match status" value="1"/>
</dbReference>
<dbReference type="EMBL" id="JAGEOJ010000001">
    <property type="protein sequence ID" value="MBO2445619.1"/>
    <property type="molecule type" value="Genomic_DNA"/>
</dbReference>
<gene>
    <name evidence="2" type="ORF">J4573_00800</name>
</gene>
<dbReference type="SUPFAM" id="SSF52266">
    <property type="entry name" value="SGNH hydrolase"/>
    <property type="match status" value="1"/>
</dbReference>
<dbReference type="CDD" id="cd01832">
    <property type="entry name" value="SGNH_hydrolase_like_1"/>
    <property type="match status" value="1"/>
</dbReference>
<proteinExistence type="predicted"/>
<dbReference type="InterPro" id="IPR013830">
    <property type="entry name" value="SGNH_hydro"/>
</dbReference>
<evidence type="ECO:0000259" key="1">
    <source>
        <dbReference type="Pfam" id="PF13472"/>
    </source>
</evidence>
<keyword evidence="3" id="KW-1185">Reference proteome</keyword>
<dbReference type="AlphaFoldDB" id="A0A939P9U2"/>
<organism evidence="2 3">
    <name type="scientific">Actinomadura barringtoniae</name>
    <dbReference type="NCBI Taxonomy" id="1427535"/>
    <lineage>
        <taxon>Bacteria</taxon>
        <taxon>Bacillati</taxon>
        <taxon>Actinomycetota</taxon>
        <taxon>Actinomycetes</taxon>
        <taxon>Streptosporangiales</taxon>
        <taxon>Thermomonosporaceae</taxon>
        <taxon>Actinomadura</taxon>
    </lineage>
</organism>
<accession>A0A939P9U2</accession>
<comment type="caution">
    <text evidence="2">The sequence shown here is derived from an EMBL/GenBank/DDBJ whole genome shotgun (WGS) entry which is preliminary data.</text>
</comment>
<reference evidence="2" key="1">
    <citation type="submission" date="2021-03" db="EMBL/GenBank/DDBJ databases">
        <authorList>
            <person name="Kanchanasin P."/>
            <person name="Saeng-In P."/>
            <person name="Phongsopitanun W."/>
            <person name="Yuki M."/>
            <person name="Kudo T."/>
            <person name="Ohkuma M."/>
            <person name="Tanasupawat S."/>
        </authorList>
    </citation>
    <scope>NUCLEOTIDE SEQUENCE</scope>
    <source>
        <strain evidence="2">GKU 128</strain>
    </source>
</reference>
<keyword evidence="2" id="KW-0378">Hydrolase</keyword>
<dbReference type="Gene3D" id="3.40.50.1110">
    <property type="entry name" value="SGNH hydrolase"/>
    <property type="match status" value="1"/>
</dbReference>
<dbReference type="InterPro" id="IPR036514">
    <property type="entry name" value="SGNH_hydro_sf"/>
</dbReference>